<evidence type="ECO:0000256" key="1">
    <source>
        <dbReference type="ARBA" id="ARBA00023157"/>
    </source>
</evidence>
<name>A0ABT9VW73_9BACI</name>
<sequence>MKSKGLFLVLFVIVVGVTFYSAFSGQTETMAHKPEVGFKAPPFELLGLNEEVTHRLESNDQPILINFWASWCGPCKDEAPDLNSVYEEYKDRVQFYAINMTDTDYRPNVDKFMEDYQFALPVLLDQDGIVSKSYQVLAVPTTFFVDKNNVIVHKHVGAATRSQLQEQLRKLVD</sequence>
<dbReference type="PROSITE" id="PS00194">
    <property type="entry name" value="THIOREDOXIN_1"/>
    <property type="match status" value="1"/>
</dbReference>
<dbReference type="Gene3D" id="3.40.30.10">
    <property type="entry name" value="Glutaredoxin"/>
    <property type="match status" value="1"/>
</dbReference>
<dbReference type="Proteomes" id="UP001235840">
    <property type="component" value="Unassembled WGS sequence"/>
</dbReference>
<accession>A0ABT9VW73</accession>
<dbReference type="GO" id="GO:0016853">
    <property type="term" value="F:isomerase activity"/>
    <property type="evidence" value="ECO:0007669"/>
    <property type="project" value="UniProtKB-KW"/>
</dbReference>
<dbReference type="InterPro" id="IPR013766">
    <property type="entry name" value="Thioredoxin_domain"/>
</dbReference>
<feature type="domain" description="Thioredoxin" evidence="2">
    <location>
        <begin position="34"/>
        <end position="173"/>
    </location>
</feature>
<keyword evidence="1" id="KW-1015">Disulfide bond</keyword>
<dbReference type="InterPro" id="IPR000866">
    <property type="entry name" value="AhpC/TSA"/>
</dbReference>
<organism evidence="3 4">
    <name type="scientific">Caldalkalibacillus horti</name>
    <dbReference type="NCBI Taxonomy" id="77523"/>
    <lineage>
        <taxon>Bacteria</taxon>
        <taxon>Bacillati</taxon>
        <taxon>Bacillota</taxon>
        <taxon>Bacilli</taxon>
        <taxon>Bacillales</taxon>
        <taxon>Bacillaceae</taxon>
        <taxon>Caldalkalibacillus</taxon>
    </lineage>
</organism>
<keyword evidence="3" id="KW-0413">Isomerase</keyword>
<protein>
    <submittedName>
        <fullName evidence="3">Thiol-disulfide isomerase/thioredoxin</fullName>
    </submittedName>
</protein>
<dbReference type="PANTHER" id="PTHR42852:SF1">
    <property type="entry name" value="THIOREDOXIN-LIKE PROTEIN YNEN"/>
    <property type="match status" value="1"/>
</dbReference>
<comment type="caution">
    <text evidence="3">The sequence shown here is derived from an EMBL/GenBank/DDBJ whole genome shotgun (WGS) entry which is preliminary data.</text>
</comment>
<dbReference type="PROSITE" id="PS51352">
    <property type="entry name" value="THIOREDOXIN_2"/>
    <property type="match status" value="1"/>
</dbReference>
<dbReference type="SUPFAM" id="SSF52833">
    <property type="entry name" value="Thioredoxin-like"/>
    <property type="match status" value="1"/>
</dbReference>
<dbReference type="InterPro" id="IPR017937">
    <property type="entry name" value="Thioredoxin_CS"/>
</dbReference>
<dbReference type="PANTHER" id="PTHR42852">
    <property type="entry name" value="THIOL:DISULFIDE INTERCHANGE PROTEIN DSBE"/>
    <property type="match status" value="1"/>
</dbReference>
<evidence type="ECO:0000313" key="3">
    <source>
        <dbReference type="EMBL" id="MDQ0165241.1"/>
    </source>
</evidence>
<dbReference type="InterPro" id="IPR050553">
    <property type="entry name" value="Thioredoxin_ResA/DsbE_sf"/>
</dbReference>
<gene>
    <name evidence="3" type="ORF">J2S11_001141</name>
</gene>
<dbReference type="RefSeq" id="WP_307392070.1">
    <property type="nucleotide sequence ID" value="NZ_BAAADK010000045.1"/>
</dbReference>
<dbReference type="EMBL" id="JAUSTY010000004">
    <property type="protein sequence ID" value="MDQ0165241.1"/>
    <property type="molecule type" value="Genomic_DNA"/>
</dbReference>
<reference evidence="3 4" key="1">
    <citation type="submission" date="2023-07" db="EMBL/GenBank/DDBJ databases">
        <title>Genomic Encyclopedia of Type Strains, Phase IV (KMG-IV): sequencing the most valuable type-strain genomes for metagenomic binning, comparative biology and taxonomic classification.</title>
        <authorList>
            <person name="Goeker M."/>
        </authorList>
    </citation>
    <scope>NUCLEOTIDE SEQUENCE [LARGE SCALE GENOMIC DNA]</scope>
    <source>
        <strain evidence="3 4">DSM 12751</strain>
    </source>
</reference>
<evidence type="ECO:0000313" key="4">
    <source>
        <dbReference type="Proteomes" id="UP001235840"/>
    </source>
</evidence>
<proteinExistence type="predicted"/>
<dbReference type="InterPro" id="IPR036249">
    <property type="entry name" value="Thioredoxin-like_sf"/>
</dbReference>
<dbReference type="CDD" id="cd02966">
    <property type="entry name" value="TlpA_like_family"/>
    <property type="match status" value="1"/>
</dbReference>
<keyword evidence="4" id="KW-1185">Reference proteome</keyword>
<dbReference type="Pfam" id="PF00578">
    <property type="entry name" value="AhpC-TSA"/>
    <property type="match status" value="1"/>
</dbReference>
<evidence type="ECO:0000259" key="2">
    <source>
        <dbReference type="PROSITE" id="PS51352"/>
    </source>
</evidence>